<proteinExistence type="inferred from homology"/>
<dbReference type="AlphaFoldDB" id="A0A9Q2P6C3"/>
<keyword evidence="2" id="KW-0328">Glycosyltransferase</keyword>
<dbReference type="InterPro" id="IPR001173">
    <property type="entry name" value="Glyco_trans_2-like"/>
</dbReference>
<dbReference type="Proteomes" id="UP000809337">
    <property type="component" value="Unassembled WGS sequence"/>
</dbReference>
<organism evidence="5 6">
    <name type="scientific">Pseudosulfitobacter pseudonitzschiae</name>
    <dbReference type="NCBI Taxonomy" id="1402135"/>
    <lineage>
        <taxon>Bacteria</taxon>
        <taxon>Pseudomonadati</taxon>
        <taxon>Pseudomonadota</taxon>
        <taxon>Alphaproteobacteria</taxon>
        <taxon>Rhodobacterales</taxon>
        <taxon>Roseobacteraceae</taxon>
        <taxon>Pseudosulfitobacter</taxon>
    </lineage>
</organism>
<evidence type="ECO:0000313" key="6">
    <source>
        <dbReference type="Proteomes" id="UP000809337"/>
    </source>
</evidence>
<dbReference type="RefSeq" id="WP_231035973.1">
    <property type="nucleotide sequence ID" value="NZ_JAJNGX010000031.1"/>
</dbReference>
<evidence type="ECO:0000259" key="4">
    <source>
        <dbReference type="Pfam" id="PF00535"/>
    </source>
</evidence>
<dbReference type="PANTHER" id="PTHR43179">
    <property type="entry name" value="RHAMNOSYLTRANSFERASE WBBL"/>
    <property type="match status" value="1"/>
</dbReference>
<evidence type="ECO:0000256" key="1">
    <source>
        <dbReference type="ARBA" id="ARBA00006739"/>
    </source>
</evidence>
<reference evidence="5" key="1">
    <citation type="submission" date="2021-01" db="EMBL/GenBank/DDBJ databases">
        <title>Diatom-associated Roseobacters Show Island Model of Population Structure.</title>
        <authorList>
            <person name="Qu L."/>
            <person name="Feng X."/>
            <person name="Chen Y."/>
            <person name="Li L."/>
            <person name="Wang X."/>
            <person name="Hu Z."/>
            <person name="Wang H."/>
            <person name="Luo H."/>
        </authorList>
    </citation>
    <scope>NUCLEOTIDE SEQUENCE</scope>
    <source>
        <strain evidence="5">SM26-45</strain>
    </source>
</reference>
<name>A0A9Q2P6C3_9RHOB</name>
<gene>
    <name evidence="5" type="ORF">JQX14_21950</name>
</gene>
<comment type="caution">
    <text evidence="5">The sequence shown here is derived from an EMBL/GenBank/DDBJ whole genome shotgun (WGS) entry which is preliminary data.</text>
</comment>
<evidence type="ECO:0000256" key="2">
    <source>
        <dbReference type="ARBA" id="ARBA00022676"/>
    </source>
</evidence>
<evidence type="ECO:0000256" key="3">
    <source>
        <dbReference type="ARBA" id="ARBA00022679"/>
    </source>
</evidence>
<evidence type="ECO:0000313" key="5">
    <source>
        <dbReference type="EMBL" id="MBM2357217.1"/>
    </source>
</evidence>
<protein>
    <submittedName>
        <fullName evidence="5">Glycosyltransferase family 2 protein</fullName>
    </submittedName>
</protein>
<dbReference type="Gene3D" id="3.90.550.10">
    <property type="entry name" value="Spore Coat Polysaccharide Biosynthesis Protein SpsA, Chain A"/>
    <property type="match status" value="1"/>
</dbReference>
<dbReference type="InterPro" id="IPR029044">
    <property type="entry name" value="Nucleotide-diphossugar_trans"/>
</dbReference>
<sequence length="279" mass="31441">MISVVTICHNSYDLLKHYSASFLEHHTSQEDRENIEIILVENSGDARTEEHARRLREAGFSTKVKMTENRGFGAGCNEGVAIADGELVVLVNPDIIFLTSLSSLEQAFGADDWGTAIQHNGDRGINALDLRPEYRSMLSEVARIYRWLYRWKPLYRFAYPVGSLFVVSRVAFDAVGGFDERFFLYYEEAELSRRLVAQFGPPKFCRSVEVLHEGGGTQPSSEFMMREEARSMVLYANIIGQPNLAQRRLAGLRQLARLRPALATRAAFLERALKGGGDE</sequence>
<feature type="domain" description="Glycosyltransferase 2-like" evidence="4">
    <location>
        <begin position="3"/>
        <end position="123"/>
    </location>
</feature>
<keyword evidence="3" id="KW-0808">Transferase</keyword>
<dbReference type="EMBL" id="JAFBWN010000030">
    <property type="protein sequence ID" value="MBM2357217.1"/>
    <property type="molecule type" value="Genomic_DNA"/>
</dbReference>
<dbReference type="PANTHER" id="PTHR43179:SF12">
    <property type="entry name" value="GALACTOFURANOSYLTRANSFERASE GLFT2"/>
    <property type="match status" value="1"/>
</dbReference>
<accession>A0A9Q2P6C3</accession>
<dbReference type="SUPFAM" id="SSF53448">
    <property type="entry name" value="Nucleotide-diphospho-sugar transferases"/>
    <property type="match status" value="1"/>
</dbReference>
<dbReference type="GO" id="GO:0016757">
    <property type="term" value="F:glycosyltransferase activity"/>
    <property type="evidence" value="ECO:0007669"/>
    <property type="project" value="UniProtKB-KW"/>
</dbReference>
<comment type="similarity">
    <text evidence="1">Belongs to the glycosyltransferase 2 family.</text>
</comment>
<dbReference type="Pfam" id="PF00535">
    <property type="entry name" value="Glycos_transf_2"/>
    <property type="match status" value="1"/>
</dbReference>